<organism evidence="1 2">
    <name type="scientific">Heterotrigona itama</name>
    <dbReference type="NCBI Taxonomy" id="395501"/>
    <lineage>
        <taxon>Eukaryota</taxon>
        <taxon>Metazoa</taxon>
        <taxon>Ecdysozoa</taxon>
        <taxon>Arthropoda</taxon>
        <taxon>Hexapoda</taxon>
        <taxon>Insecta</taxon>
        <taxon>Pterygota</taxon>
        <taxon>Neoptera</taxon>
        <taxon>Endopterygota</taxon>
        <taxon>Hymenoptera</taxon>
        <taxon>Apocrita</taxon>
        <taxon>Aculeata</taxon>
        <taxon>Apoidea</taxon>
        <taxon>Anthophila</taxon>
        <taxon>Apidae</taxon>
        <taxon>Heterotrigona</taxon>
    </lineage>
</organism>
<comment type="caution">
    <text evidence="1">The sequence shown here is derived from an EMBL/GenBank/DDBJ whole genome shotgun (WGS) entry which is preliminary data.</text>
</comment>
<accession>A0A6V7H1K3</accession>
<protein>
    <submittedName>
        <fullName evidence="1">Uncharacterized protein</fullName>
    </submittedName>
</protein>
<dbReference type="EMBL" id="CAJDYZ010006348">
    <property type="protein sequence ID" value="CAD1473273.1"/>
    <property type="molecule type" value="Genomic_DNA"/>
</dbReference>
<feature type="non-terminal residue" evidence="1">
    <location>
        <position position="37"/>
    </location>
</feature>
<sequence>VSPNCASLDKIIGTNLHHLKLHNHDAAFFRTTSSLSP</sequence>
<evidence type="ECO:0000313" key="1">
    <source>
        <dbReference type="EMBL" id="CAD1473273.1"/>
    </source>
</evidence>
<dbReference type="Proteomes" id="UP000752696">
    <property type="component" value="Unassembled WGS sequence"/>
</dbReference>
<keyword evidence="2" id="KW-1185">Reference proteome</keyword>
<proteinExistence type="predicted"/>
<evidence type="ECO:0000313" key="2">
    <source>
        <dbReference type="Proteomes" id="UP000752696"/>
    </source>
</evidence>
<feature type="non-terminal residue" evidence="1">
    <location>
        <position position="1"/>
    </location>
</feature>
<reference evidence="1" key="1">
    <citation type="submission" date="2020-07" db="EMBL/GenBank/DDBJ databases">
        <authorList>
            <person name="Nazaruddin N."/>
        </authorList>
    </citation>
    <scope>NUCLEOTIDE SEQUENCE</scope>
</reference>
<dbReference type="AlphaFoldDB" id="A0A6V7H1K3"/>
<name>A0A6V7H1K3_9HYME</name>
<gene>
    <name evidence="1" type="ORF">MHI_LOCUS368672</name>
</gene>